<accession>A0A521C9P3</accession>
<dbReference type="EMBL" id="FXTN01000003">
    <property type="protein sequence ID" value="SMO56116.1"/>
    <property type="molecule type" value="Genomic_DNA"/>
</dbReference>
<reference evidence="2 3" key="1">
    <citation type="submission" date="2017-05" db="EMBL/GenBank/DDBJ databases">
        <authorList>
            <person name="Varghese N."/>
            <person name="Submissions S."/>
        </authorList>
    </citation>
    <scope>NUCLEOTIDE SEQUENCE [LARGE SCALE GENOMIC DNA]</scope>
    <source>
        <strain evidence="2 3">DSM 19036</strain>
    </source>
</reference>
<dbReference type="Pfam" id="PF01590">
    <property type="entry name" value="GAF"/>
    <property type="match status" value="1"/>
</dbReference>
<dbReference type="SUPFAM" id="SSF55785">
    <property type="entry name" value="PYP-like sensor domain (PAS domain)"/>
    <property type="match status" value="1"/>
</dbReference>
<dbReference type="OrthoDB" id="9811889at2"/>
<protein>
    <submittedName>
        <fullName evidence="2">GAF domain-containing protein</fullName>
    </submittedName>
</protein>
<dbReference type="PANTHER" id="PTHR43102">
    <property type="entry name" value="SLR1143 PROTEIN"/>
    <property type="match status" value="1"/>
</dbReference>
<sequence length="364" mass="41637">MKRYNTERLADVDRFLKLDISKDKELQEIVELAAEICGSPIAMITLMDGETQFVKFRTGADIDQVDYTNTFCQFTLKSDDLLIVPDATKDKRFADNVFVQGSPHLRFYAGMPLTTEKGNAVGTLCVFDTQIRDLPELEKEMLRSLAQQVTRLLEFDITHQILKEQYEQSLSSSNTLLAYFQSSSSCHLLMDENMRVVAFNQSISDLIFKNRQAYLKVGSDVKPYVHPEFLDEFVAYFNRALSGENISVERHLEYFKGKICWYVNFECAFDSRGQRIGVSLNATDITASVNNQERLKAQLQAIERINDLQVNELIRPIERININIKKLNLIPELAATEEFLVLYASLQELLEKQQLIASGADQVK</sequence>
<dbReference type="Gene3D" id="3.30.450.20">
    <property type="entry name" value="PAS domain"/>
    <property type="match status" value="1"/>
</dbReference>
<dbReference type="RefSeq" id="WP_142527534.1">
    <property type="nucleotide sequence ID" value="NZ_CBCSJO010000004.1"/>
</dbReference>
<dbReference type="Pfam" id="PF08448">
    <property type="entry name" value="PAS_4"/>
    <property type="match status" value="1"/>
</dbReference>
<dbReference type="InterPro" id="IPR013656">
    <property type="entry name" value="PAS_4"/>
</dbReference>
<evidence type="ECO:0000313" key="3">
    <source>
        <dbReference type="Proteomes" id="UP000320300"/>
    </source>
</evidence>
<dbReference type="PANTHER" id="PTHR43102:SF2">
    <property type="entry name" value="GAF DOMAIN-CONTAINING PROTEIN"/>
    <property type="match status" value="1"/>
</dbReference>
<dbReference type="Proteomes" id="UP000320300">
    <property type="component" value="Unassembled WGS sequence"/>
</dbReference>
<evidence type="ECO:0000313" key="2">
    <source>
        <dbReference type="EMBL" id="SMO56116.1"/>
    </source>
</evidence>
<keyword evidence="3" id="KW-1185">Reference proteome</keyword>
<evidence type="ECO:0000259" key="1">
    <source>
        <dbReference type="SMART" id="SM00065"/>
    </source>
</evidence>
<feature type="domain" description="GAF" evidence="1">
    <location>
        <begin position="21"/>
        <end position="163"/>
    </location>
</feature>
<organism evidence="2 3">
    <name type="scientific">Pedobacter westerhofensis</name>
    <dbReference type="NCBI Taxonomy" id="425512"/>
    <lineage>
        <taxon>Bacteria</taxon>
        <taxon>Pseudomonadati</taxon>
        <taxon>Bacteroidota</taxon>
        <taxon>Sphingobacteriia</taxon>
        <taxon>Sphingobacteriales</taxon>
        <taxon>Sphingobacteriaceae</taxon>
        <taxon>Pedobacter</taxon>
    </lineage>
</organism>
<name>A0A521C9P3_9SPHI</name>
<dbReference type="Gene3D" id="3.30.450.40">
    <property type="match status" value="1"/>
</dbReference>
<dbReference type="SMART" id="SM00065">
    <property type="entry name" value="GAF"/>
    <property type="match status" value="1"/>
</dbReference>
<dbReference type="InterPro" id="IPR035965">
    <property type="entry name" value="PAS-like_dom_sf"/>
</dbReference>
<dbReference type="InterPro" id="IPR003018">
    <property type="entry name" value="GAF"/>
</dbReference>
<dbReference type="InterPro" id="IPR029016">
    <property type="entry name" value="GAF-like_dom_sf"/>
</dbReference>
<dbReference type="AlphaFoldDB" id="A0A521C9P3"/>
<proteinExistence type="predicted"/>
<gene>
    <name evidence="2" type="ORF">SAMN06265348_103357</name>
</gene>
<dbReference type="SUPFAM" id="SSF55781">
    <property type="entry name" value="GAF domain-like"/>
    <property type="match status" value="1"/>
</dbReference>